<keyword evidence="4" id="KW-1185">Reference proteome</keyword>
<protein>
    <recommendedName>
        <fullName evidence="2">PLAT domain-containing protein</fullName>
    </recommendedName>
</protein>
<gene>
    <name evidence="3" type="ORF">MAR_033694</name>
</gene>
<dbReference type="InterPro" id="IPR052970">
    <property type="entry name" value="Inner_ear_hair_cell_LOXHD"/>
</dbReference>
<dbReference type="PROSITE" id="PS50095">
    <property type="entry name" value="PLAT"/>
    <property type="match status" value="1"/>
</dbReference>
<dbReference type="Pfam" id="PF01477">
    <property type="entry name" value="PLAT"/>
    <property type="match status" value="1"/>
</dbReference>
<feature type="domain" description="PLAT" evidence="2">
    <location>
        <begin position="57"/>
        <end position="174"/>
    </location>
</feature>
<dbReference type="Gene3D" id="2.40.180.10">
    <property type="entry name" value="Catalase core domain"/>
    <property type="match status" value="1"/>
</dbReference>
<dbReference type="PANTHER" id="PTHR45901:SF3">
    <property type="entry name" value="LIPOXYGENASE HOMOLOGY DOMAIN-CONTAINING PROTEIN 1"/>
    <property type="match status" value="1"/>
</dbReference>
<dbReference type="InterPro" id="IPR036392">
    <property type="entry name" value="PLAT/LH2_dom_sf"/>
</dbReference>
<dbReference type="EMBL" id="CP111028">
    <property type="protein sequence ID" value="WAR31152.1"/>
    <property type="molecule type" value="Genomic_DNA"/>
</dbReference>
<organism evidence="3 4">
    <name type="scientific">Mya arenaria</name>
    <name type="common">Soft-shell clam</name>
    <dbReference type="NCBI Taxonomy" id="6604"/>
    <lineage>
        <taxon>Eukaryota</taxon>
        <taxon>Metazoa</taxon>
        <taxon>Spiralia</taxon>
        <taxon>Lophotrochozoa</taxon>
        <taxon>Mollusca</taxon>
        <taxon>Bivalvia</taxon>
        <taxon>Autobranchia</taxon>
        <taxon>Heteroconchia</taxon>
        <taxon>Euheterodonta</taxon>
        <taxon>Imparidentia</taxon>
        <taxon>Neoheterodontei</taxon>
        <taxon>Myida</taxon>
        <taxon>Myoidea</taxon>
        <taxon>Myidae</taxon>
        <taxon>Mya</taxon>
    </lineage>
</organism>
<proteinExistence type="predicted"/>
<dbReference type="Proteomes" id="UP001164746">
    <property type="component" value="Chromosome 17"/>
</dbReference>
<dbReference type="PANTHER" id="PTHR45901">
    <property type="entry name" value="PROTEIN CBG12474"/>
    <property type="match status" value="1"/>
</dbReference>
<dbReference type="SUPFAM" id="SSF49723">
    <property type="entry name" value="Lipase/lipooxygenase domain (PLAT/LH2 domain)"/>
    <property type="match status" value="1"/>
</dbReference>
<name>A0ABY7GCS3_MYAAR</name>
<feature type="non-terminal residue" evidence="3">
    <location>
        <position position="460"/>
    </location>
</feature>
<accession>A0ABY7GCS3</accession>
<sequence>EGCQAPIEKGNDALYRNGATYTVSHESCSGGNIPSFKGQITCVNGRWSEQVSCLGGASYRITVKTANIKWSTGEGTDREVYLYMYGSKGNSSKIILHGRFEAGYNDITVGHFVDVGEINKIRIGVKALHSRFAGWKLESVLIEDVSKNGHTLYLDSSNCAKGYIPNSSSTKCTATGWTINVVCNQIFCSPPAVLRNVHPFYLDGHTLYLDSSNCAKGYIPNSSSTKCTATGWTINVVCNQIFCTPPAGLRNVHSFYLDGHTLFLDSSNCAKGYIPNSSSTKCTATGWTINVVCNQRKSTSTYRIRVKTIDYDKDPWGGTRQNVLIEKIHLKAYGNVHVGEKWKPDYVTIHVEDTDDLYVFRYKSSEYLFKNETSLYPEGKCSRPFANYRQEIDVYGYYLQRKPAKDEIDCKIQCIEHIQCKMSVYETNSGYCRGYFYGKTRHYSRSTWTAYDLMPCYGRN</sequence>
<evidence type="ECO:0000313" key="3">
    <source>
        <dbReference type="EMBL" id="WAR31152.1"/>
    </source>
</evidence>
<reference evidence="3" key="1">
    <citation type="submission" date="2022-11" db="EMBL/GenBank/DDBJ databases">
        <title>Centuries of genome instability and evolution in soft-shell clam transmissible cancer (bioRxiv).</title>
        <authorList>
            <person name="Hart S.F.M."/>
            <person name="Yonemitsu M.A."/>
            <person name="Giersch R.M."/>
            <person name="Beal B.F."/>
            <person name="Arriagada G."/>
            <person name="Davis B.W."/>
            <person name="Ostrander E.A."/>
            <person name="Goff S.P."/>
            <person name="Metzger M.J."/>
        </authorList>
    </citation>
    <scope>NUCLEOTIDE SEQUENCE</scope>
    <source>
        <strain evidence="3">MELC-2E11</strain>
        <tissue evidence="3">Siphon/mantle</tissue>
    </source>
</reference>
<evidence type="ECO:0000313" key="4">
    <source>
        <dbReference type="Proteomes" id="UP001164746"/>
    </source>
</evidence>
<dbReference type="InterPro" id="IPR001024">
    <property type="entry name" value="PLAT/LH2_dom"/>
</dbReference>
<evidence type="ECO:0000256" key="1">
    <source>
        <dbReference type="PROSITE-ProRule" id="PRU00152"/>
    </source>
</evidence>
<evidence type="ECO:0000259" key="2">
    <source>
        <dbReference type="PROSITE" id="PS50095"/>
    </source>
</evidence>
<comment type="caution">
    <text evidence="1">Lacks conserved residue(s) required for the propagation of feature annotation.</text>
</comment>